<evidence type="ECO:0000313" key="1">
    <source>
        <dbReference type="EMBL" id="MDE8768940.1"/>
    </source>
</evidence>
<proteinExistence type="predicted"/>
<sequence length="282" mass="32230">MKLKQADIPFAIDVDAVNRGPFPINGFLPLMETDFGNGDYYGLYWPLGRENKTPIVCELYHDEGRVCPAFSNLTKLTQWLEANDNDVEEIMIDDPQFAGALFLQAQKARREGRLDDAIHYCQLANEVLPEVSEYWLTLASLYQQTKQPTLAASAGLNSYLSNWGFGLPNDKVIYFLKLASTLPEYCSDPVVKRVALGSLNLNFGGMKINHNYDLIKECIDEYFKKNEILSALKLSQNYAIAMYAETYTFQERYHFSITQWQNDFSELCLTYLGNSRTTITLR</sequence>
<evidence type="ECO:0000313" key="2">
    <source>
        <dbReference type="Proteomes" id="UP001163056"/>
    </source>
</evidence>
<gene>
    <name evidence="1" type="ORF">PZS58_05260</name>
</gene>
<dbReference type="Proteomes" id="UP001163056">
    <property type="component" value="Unassembled WGS sequence"/>
</dbReference>
<reference evidence="1 2" key="1">
    <citation type="submission" date="2023-03" db="EMBL/GenBank/DDBJ databases">
        <title>WGS of NDM-producing Providencia thailandensis from Ukrainian patients.</title>
        <authorList>
            <person name="Zabicka D."/>
            <person name="Izdebski R."/>
            <person name="Urbanowicz P."/>
            <person name="Biedrzycka M."/>
            <person name="Guzek A."/>
            <person name="Gniadkowski M."/>
        </authorList>
    </citation>
    <scope>NUCLEOTIDE SEQUENCE [LARGE SCALE GENOMIC DNA]</scope>
    <source>
        <strain evidence="1 2">8015-22</strain>
    </source>
</reference>
<dbReference type="InterPro" id="IPR011990">
    <property type="entry name" value="TPR-like_helical_dom_sf"/>
</dbReference>
<dbReference type="RefSeq" id="WP_088499262.1">
    <property type="nucleotide sequence ID" value="NZ_BRQK01000003.1"/>
</dbReference>
<comment type="caution">
    <text evidence="1">The sequence shown here is derived from an EMBL/GenBank/DDBJ whole genome shotgun (WGS) entry which is preliminary data.</text>
</comment>
<dbReference type="Gene3D" id="1.25.40.10">
    <property type="entry name" value="Tetratricopeptide repeat domain"/>
    <property type="match status" value="1"/>
</dbReference>
<dbReference type="SUPFAM" id="SSF48452">
    <property type="entry name" value="TPR-like"/>
    <property type="match status" value="1"/>
</dbReference>
<organism evidence="1 2">
    <name type="scientific">Providencia stuartii</name>
    <dbReference type="NCBI Taxonomy" id="588"/>
    <lineage>
        <taxon>Bacteria</taxon>
        <taxon>Pseudomonadati</taxon>
        <taxon>Pseudomonadota</taxon>
        <taxon>Gammaproteobacteria</taxon>
        <taxon>Enterobacterales</taxon>
        <taxon>Morganellaceae</taxon>
        <taxon>Providencia</taxon>
    </lineage>
</organism>
<protein>
    <submittedName>
        <fullName evidence="1">Tetratricopeptide repeat-containing protein</fullName>
    </submittedName>
</protein>
<name>A0AAJ1N2M6_PROST</name>
<accession>A0AAJ1N2M6</accession>
<dbReference type="EMBL" id="JAREJI010000002">
    <property type="protein sequence ID" value="MDE8768940.1"/>
    <property type="molecule type" value="Genomic_DNA"/>
</dbReference>
<dbReference type="AlphaFoldDB" id="A0AAJ1N2M6"/>